<dbReference type="AlphaFoldDB" id="A0A5R9QI79"/>
<organism evidence="5 6">
    <name type="scientific">Stutzerimonas nosocomialis</name>
    <dbReference type="NCBI Taxonomy" id="1056496"/>
    <lineage>
        <taxon>Bacteria</taxon>
        <taxon>Pseudomonadati</taxon>
        <taxon>Pseudomonadota</taxon>
        <taxon>Gammaproteobacteria</taxon>
        <taxon>Pseudomonadales</taxon>
        <taxon>Pseudomonadaceae</taxon>
        <taxon>Stutzerimonas</taxon>
    </lineage>
</organism>
<dbReference type="SUPFAM" id="SSF53850">
    <property type="entry name" value="Periplasmic binding protein-like II"/>
    <property type="match status" value="1"/>
</dbReference>
<dbReference type="PANTHER" id="PTHR35936">
    <property type="entry name" value="MEMBRANE-BOUND LYTIC MUREIN TRANSGLYCOSYLASE F"/>
    <property type="match status" value="1"/>
</dbReference>
<evidence type="ECO:0000256" key="1">
    <source>
        <dbReference type="ARBA" id="ARBA00010333"/>
    </source>
</evidence>
<feature type="signal peptide" evidence="3">
    <location>
        <begin position="1"/>
        <end position="23"/>
    </location>
</feature>
<keyword evidence="6" id="KW-1185">Reference proteome</keyword>
<evidence type="ECO:0000313" key="5">
    <source>
        <dbReference type="EMBL" id="TLX64788.1"/>
    </source>
</evidence>
<evidence type="ECO:0000256" key="3">
    <source>
        <dbReference type="SAM" id="SignalP"/>
    </source>
</evidence>
<dbReference type="InterPro" id="IPR001638">
    <property type="entry name" value="Solute-binding_3/MltF_N"/>
</dbReference>
<dbReference type="PANTHER" id="PTHR35936:SF6">
    <property type="entry name" value="AMINO ACID ABC TRANSPORTER SUBSTRATE-BINDING PAAT FAMILY PROTEIN"/>
    <property type="match status" value="1"/>
</dbReference>
<evidence type="ECO:0000259" key="4">
    <source>
        <dbReference type="SMART" id="SM00062"/>
    </source>
</evidence>
<protein>
    <submittedName>
        <fullName evidence="5">Amino acid ABC transporter substrate-binding protein</fullName>
    </submittedName>
</protein>
<gene>
    <name evidence="5" type="ORF">DN820_05020</name>
</gene>
<dbReference type="Proteomes" id="UP000306753">
    <property type="component" value="Unassembled WGS sequence"/>
</dbReference>
<evidence type="ECO:0000313" key="6">
    <source>
        <dbReference type="Proteomes" id="UP000306753"/>
    </source>
</evidence>
<evidence type="ECO:0000256" key="2">
    <source>
        <dbReference type="ARBA" id="ARBA00022729"/>
    </source>
</evidence>
<name>A0A5R9QI79_9GAMM</name>
<dbReference type="RefSeq" id="WP_138411068.1">
    <property type="nucleotide sequence ID" value="NZ_QLAG01000004.1"/>
</dbReference>
<dbReference type="EMBL" id="QLAG01000004">
    <property type="protein sequence ID" value="TLX64788.1"/>
    <property type="molecule type" value="Genomic_DNA"/>
</dbReference>
<dbReference type="SMART" id="SM00062">
    <property type="entry name" value="PBPb"/>
    <property type="match status" value="1"/>
</dbReference>
<comment type="similarity">
    <text evidence="1">Belongs to the bacterial solute-binding protein 3 family.</text>
</comment>
<dbReference type="Pfam" id="PF00497">
    <property type="entry name" value="SBP_bac_3"/>
    <property type="match status" value="1"/>
</dbReference>
<proteinExistence type="inferred from homology"/>
<dbReference type="Gene3D" id="3.40.190.10">
    <property type="entry name" value="Periplasmic binding protein-like II"/>
    <property type="match status" value="2"/>
</dbReference>
<comment type="caution">
    <text evidence="5">The sequence shown here is derived from an EMBL/GenBank/DDBJ whole genome shotgun (WGS) entry which is preliminary data.</text>
</comment>
<feature type="chain" id="PRO_5024425387" evidence="3">
    <location>
        <begin position="24"/>
        <end position="273"/>
    </location>
</feature>
<feature type="domain" description="Solute-binding protein family 3/N-terminal" evidence="4">
    <location>
        <begin position="30"/>
        <end position="258"/>
    </location>
</feature>
<reference evidence="5 6" key="1">
    <citation type="journal article" date="2017" name="Eur. J. Clin. Microbiol. Infect. Dis.">
        <title>Uncommonly isolated clinical Pseudomonas: identification and phylogenetic assignation.</title>
        <authorList>
            <person name="Mulet M."/>
            <person name="Gomila M."/>
            <person name="Ramirez A."/>
            <person name="Cardew S."/>
            <person name="Moore E.R."/>
            <person name="Lalucat J."/>
            <person name="Garcia-Valdes E."/>
        </authorList>
    </citation>
    <scope>NUCLEOTIDE SEQUENCE [LARGE SCALE GENOMIC DNA]</scope>
    <source>
        <strain evidence="5 6">SD129</strain>
    </source>
</reference>
<keyword evidence="2 3" id="KW-0732">Signal</keyword>
<sequence length="273" mass="29806">MGFPRLKPALLLVMLSVTGLASAAGKCDRVIATGAADNPPFLWRDPQHPERLIGANADLLRQITDAIDLKLEILYTGDADKALDEVRSGRVDILAGAPLTIERLQELDFVHPAVAELETLPWVRRDHVWFYGTREDLVGRAGAYVSSARFGSEFDAFARDSLRLQSASNLTQALQSVLVGESDYVLHERYSAIVQADTLGLLDDLQPLDPPVLSQGLHLAVSHDSACNDAWLRGQLALKMTQLRAAGVPHALLMKNIDLWKSQQLAPASTGQD</sequence>
<accession>A0A5R9QI79</accession>